<dbReference type="Pfam" id="PF02518">
    <property type="entry name" value="HATPase_c"/>
    <property type="match status" value="1"/>
</dbReference>
<dbReference type="SMART" id="SM00388">
    <property type="entry name" value="HisKA"/>
    <property type="match status" value="1"/>
</dbReference>
<evidence type="ECO:0000256" key="1">
    <source>
        <dbReference type="ARBA" id="ARBA00000085"/>
    </source>
</evidence>
<proteinExistence type="predicted"/>
<feature type="domain" description="Histidine kinase" evidence="15">
    <location>
        <begin position="475"/>
        <end position="688"/>
    </location>
</feature>
<feature type="transmembrane region" description="Helical" evidence="14">
    <location>
        <begin position="162"/>
        <end position="185"/>
    </location>
</feature>
<dbReference type="EMBL" id="CAFBMW010000013">
    <property type="protein sequence ID" value="CAB4939919.1"/>
    <property type="molecule type" value="Genomic_DNA"/>
</dbReference>
<evidence type="ECO:0000256" key="10">
    <source>
        <dbReference type="ARBA" id="ARBA00022840"/>
    </source>
</evidence>
<dbReference type="SMART" id="SM00387">
    <property type="entry name" value="HATPase_c"/>
    <property type="match status" value="1"/>
</dbReference>
<dbReference type="InterPro" id="IPR003594">
    <property type="entry name" value="HATPase_dom"/>
</dbReference>
<dbReference type="PANTHER" id="PTHR42878:SF7">
    <property type="entry name" value="SENSOR HISTIDINE KINASE GLRK"/>
    <property type="match status" value="1"/>
</dbReference>
<dbReference type="InterPro" id="IPR036890">
    <property type="entry name" value="HATPase_C_sf"/>
</dbReference>
<evidence type="ECO:0000256" key="8">
    <source>
        <dbReference type="ARBA" id="ARBA00022741"/>
    </source>
</evidence>
<evidence type="ECO:0000256" key="6">
    <source>
        <dbReference type="ARBA" id="ARBA00022679"/>
    </source>
</evidence>
<feature type="transmembrane region" description="Helical" evidence="14">
    <location>
        <begin position="71"/>
        <end position="88"/>
    </location>
</feature>
<dbReference type="InterPro" id="IPR003661">
    <property type="entry name" value="HisK_dim/P_dom"/>
</dbReference>
<keyword evidence="9" id="KW-0418">Kinase</keyword>
<keyword evidence="4" id="KW-1003">Cell membrane</keyword>
<dbReference type="EC" id="2.7.13.3" evidence="3"/>
<evidence type="ECO:0000256" key="3">
    <source>
        <dbReference type="ARBA" id="ARBA00012438"/>
    </source>
</evidence>
<evidence type="ECO:0000256" key="4">
    <source>
        <dbReference type="ARBA" id="ARBA00022475"/>
    </source>
</evidence>
<feature type="transmembrane region" description="Helical" evidence="14">
    <location>
        <begin position="47"/>
        <end position="65"/>
    </location>
</feature>
<dbReference type="GO" id="GO:0000156">
    <property type="term" value="F:phosphorelay response regulator activity"/>
    <property type="evidence" value="ECO:0007669"/>
    <property type="project" value="TreeGrafter"/>
</dbReference>
<organism evidence="16">
    <name type="scientific">freshwater metagenome</name>
    <dbReference type="NCBI Taxonomy" id="449393"/>
    <lineage>
        <taxon>unclassified sequences</taxon>
        <taxon>metagenomes</taxon>
        <taxon>ecological metagenomes</taxon>
    </lineage>
</organism>
<feature type="transmembrane region" description="Helical" evidence="14">
    <location>
        <begin position="307"/>
        <end position="328"/>
    </location>
</feature>
<keyword evidence="5" id="KW-0597">Phosphoprotein</keyword>
<feature type="transmembrane region" description="Helical" evidence="14">
    <location>
        <begin position="191"/>
        <end position="215"/>
    </location>
</feature>
<dbReference type="CDD" id="cd00082">
    <property type="entry name" value="HisKA"/>
    <property type="match status" value="1"/>
</dbReference>
<dbReference type="PANTHER" id="PTHR42878">
    <property type="entry name" value="TWO-COMPONENT HISTIDINE KINASE"/>
    <property type="match status" value="1"/>
</dbReference>
<dbReference type="Gene3D" id="1.10.287.130">
    <property type="match status" value="1"/>
</dbReference>
<keyword evidence="7 14" id="KW-0812">Transmembrane</keyword>
<feature type="transmembrane region" description="Helical" evidence="14">
    <location>
        <begin position="235"/>
        <end position="260"/>
    </location>
</feature>
<evidence type="ECO:0000259" key="15">
    <source>
        <dbReference type="PROSITE" id="PS50109"/>
    </source>
</evidence>
<dbReference type="InterPro" id="IPR004358">
    <property type="entry name" value="Sig_transdc_His_kin-like_C"/>
</dbReference>
<evidence type="ECO:0000256" key="12">
    <source>
        <dbReference type="ARBA" id="ARBA00023012"/>
    </source>
</evidence>
<name>A0A6J7JA61_9ZZZZ</name>
<comment type="catalytic activity">
    <reaction evidence="1">
        <text>ATP + protein L-histidine = ADP + protein N-phospho-L-histidine.</text>
        <dbReference type="EC" id="2.7.13.3"/>
    </reaction>
</comment>
<keyword evidence="12" id="KW-0902">Two-component regulatory system</keyword>
<evidence type="ECO:0000256" key="14">
    <source>
        <dbReference type="SAM" id="Phobius"/>
    </source>
</evidence>
<keyword evidence="8" id="KW-0547">Nucleotide-binding</keyword>
<feature type="transmembrane region" description="Helical" evidence="14">
    <location>
        <begin position="272"/>
        <end position="295"/>
    </location>
</feature>
<dbReference type="GO" id="GO:0000155">
    <property type="term" value="F:phosphorelay sensor kinase activity"/>
    <property type="evidence" value="ECO:0007669"/>
    <property type="project" value="InterPro"/>
</dbReference>
<dbReference type="Pfam" id="PF00512">
    <property type="entry name" value="HisKA"/>
    <property type="match status" value="1"/>
</dbReference>
<dbReference type="SUPFAM" id="SSF55874">
    <property type="entry name" value="ATPase domain of HSP90 chaperone/DNA topoisomerase II/histidine kinase"/>
    <property type="match status" value="1"/>
</dbReference>
<keyword evidence="6" id="KW-0808">Transferase</keyword>
<dbReference type="AlphaFoldDB" id="A0A6J7JA61"/>
<gene>
    <name evidence="16" type="ORF">UFOPK3662_01816</name>
</gene>
<evidence type="ECO:0000256" key="9">
    <source>
        <dbReference type="ARBA" id="ARBA00022777"/>
    </source>
</evidence>
<comment type="subcellular location">
    <subcellularLocation>
        <location evidence="2">Cell membrane</location>
        <topology evidence="2">Multi-pass membrane protein</topology>
    </subcellularLocation>
</comment>
<dbReference type="InterPro" id="IPR005467">
    <property type="entry name" value="His_kinase_dom"/>
</dbReference>
<dbReference type="InterPro" id="IPR036097">
    <property type="entry name" value="HisK_dim/P_sf"/>
</dbReference>
<dbReference type="Pfam" id="PF05231">
    <property type="entry name" value="MASE1"/>
    <property type="match status" value="1"/>
</dbReference>
<dbReference type="Gene3D" id="3.30.565.10">
    <property type="entry name" value="Histidine kinase-like ATPase, C-terminal domain"/>
    <property type="match status" value="1"/>
</dbReference>
<reference evidence="16" key="1">
    <citation type="submission" date="2020-05" db="EMBL/GenBank/DDBJ databases">
        <authorList>
            <person name="Chiriac C."/>
            <person name="Salcher M."/>
            <person name="Ghai R."/>
            <person name="Kavagutti S V."/>
        </authorList>
    </citation>
    <scope>NUCLEOTIDE SEQUENCE</scope>
</reference>
<dbReference type="GO" id="GO:0005886">
    <property type="term" value="C:plasma membrane"/>
    <property type="evidence" value="ECO:0007669"/>
    <property type="project" value="UniProtKB-SubCell"/>
</dbReference>
<keyword evidence="13 14" id="KW-0472">Membrane</keyword>
<sequence length="707" mass="74699">MLPPRGDARHYCASRVSVPSVSDPRPHARDDACEPPVTTRPALPLRWAIGFAVAYAVLGVVARLTVVEGQAVSLIWPGAGVAILWLLAEAPRRQRFVLVPLLLLHAGVAWVTAAPPLVVLLGSVSVTVQTWLTVALLRRWCPTLLGAGGTESFRSPRTLSRTCAAGVLGSIAGAVIGAIGVWAASGSWDSWVVLAWFARHFTGILVVGCIGHLAWEWHTQRVAPRARGGHRTELIVLWAVSAVGVVAIYLQPLPIAFLLMPLCVWSAARFRTFLAALHALGLGVAALVLTLAGMGPTVGLEDPVQEIVVAHVFLVAVLLTGLAVGTLGDRIDALVVRMGRARARAAEQAELLAEMTESMDEGLVVIARDGSIERSNGASRRLAQRVRPGAPDEVALVALVDLILDPAPHHTGASRAELGVGDVQVPLDSGDELVLAVSRTALADQGDGRSGVLLVLREVTEHRRGLRPLVSFASTAAHDLRGPLTAIRSWLDLATMDLEPESDTAASVERAQRAAEQMADLIDDLLAHAMAEAGDLVASDLALGGPDGALAQAAALLGPDDVLDVPDALPSVHADEVALRQLFANLVGNAVKYARPDVPAVVRVRAERHGPRVIVEVEDNGVGVDERERVLIFQRFHRSDTVRAGFRGNGMGLSICQTIVHRHGGTIECLAADPGPGSVFRFDLPAAVAADVPGTPPLTVRDVLSRA</sequence>
<dbReference type="InterPro" id="IPR050351">
    <property type="entry name" value="BphY/WalK/GraS-like"/>
</dbReference>
<dbReference type="PROSITE" id="PS50109">
    <property type="entry name" value="HIS_KIN"/>
    <property type="match status" value="1"/>
</dbReference>
<evidence type="ECO:0000256" key="13">
    <source>
        <dbReference type="ARBA" id="ARBA00023136"/>
    </source>
</evidence>
<evidence type="ECO:0000256" key="5">
    <source>
        <dbReference type="ARBA" id="ARBA00022553"/>
    </source>
</evidence>
<evidence type="ECO:0000256" key="11">
    <source>
        <dbReference type="ARBA" id="ARBA00022989"/>
    </source>
</evidence>
<dbReference type="GO" id="GO:0007234">
    <property type="term" value="P:osmosensory signaling via phosphorelay pathway"/>
    <property type="evidence" value="ECO:0007669"/>
    <property type="project" value="TreeGrafter"/>
</dbReference>
<evidence type="ECO:0000256" key="2">
    <source>
        <dbReference type="ARBA" id="ARBA00004651"/>
    </source>
</evidence>
<dbReference type="GO" id="GO:0005524">
    <property type="term" value="F:ATP binding"/>
    <property type="evidence" value="ECO:0007669"/>
    <property type="project" value="UniProtKB-KW"/>
</dbReference>
<dbReference type="SUPFAM" id="SSF47384">
    <property type="entry name" value="Homodimeric domain of signal transducing histidine kinase"/>
    <property type="match status" value="1"/>
</dbReference>
<protein>
    <recommendedName>
        <fullName evidence="3">histidine kinase</fullName>
        <ecNumber evidence="3">2.7.13.3</ecNumber>
    </recommendedName>
</protein>
<keyword evidence="11 14" id="KW-1133">Transmembrane helix</keyword>
<dbReference type="PRINTS" id="PR00344">
    <property type="entry name" value="BCTRLSENSOR"/>
</dbReference>
<dbReference type="GO" id="GO:0030295">
    <property type="term" value="F:protein kinase activator activity"/>
    <property type="evidence" value="ECO:0007669"/>
    <property type="project" value="TreeGrafter"/>
</dbReference>
<accession>A0A6J7JA61</accession>
<dbReference type="Gene3D" id="3.30.450.20">
    <property type="entry name" value="PAS domain"/>
    <property type="match status" value="1"/>
</dbReference>
<dbReference type="InterPro" id="IPR007895">
    <property type="entry name" value="MASE1"/>
</dbReference>
<evidence type="ECO:0000313" key="16">
    <source>
        <dbReference type="EMBL" id="CAB4939919.1"/>
    </source>
</evidence>
<evidence type="ECO:0000256" key="7">
    <source>
        <dbReference type="ARBA" id="ARBA00022692"/>
    </source>
</evidence>
<keyword evidence="10" id="KW-0067">ATP-binding</keyword>